<dbReference type="Pfam" id="PF02450">
    <property type="entry name" value="LCAT"/>
    <property type="match status" value="1"/>
</dbReference>
<dbReference type="AlphaFoldDB" id="A0A1G2U760"/>
<dbReference type="PANTHER" id="PTHR11440">
    <property type="entry name" value="LECITHIN-CHOLESTEROL ACYLTRANSFERASE-RELATED"/>
    <property type="match status" value="1"/>
</dbReference>
<dbReference type="GO" id="GO:0006629">
    <property type="term" value="P:lipid metabolic process"/>
    <property type="evidence" value="ECO:0007669"/>
    <property type="project" value="InterPro"/>
</dbReference>
<evidence type="ECO:0008006" key="4">
    <source>
        <dbReference type="Google" id="ProtNLM"/>
    </source>
</evidence>
<keyword evidence="1" id="KW-0732">Signal</keyword>
<feature type="chain" id="PRO_5009584677" description="Right handed beta helix domain-containing protein" evidence="1">
    <location>
        <begin position="22"/>
        <end position="795"/>
    </location>
</feature>
<dbReference type="EMBL" id="MHWD01000003">
    <property type="protein sequence ID" value="OHB04840.1"/>
    <property type="molecule type" value="Genomic_DNA"/>
</dbReference>
<name>A0A1G2U760_9BACT</name>
<gene>
    <name evidence="2" type="ORF">A2920_00610</name>
</gene>
<sequence length="795" mass="87152">MKQSVTIIFSLLFLFPNLVGAQTQAPVNVVADTIWNLAGSPYVISGGMTVQPSVTLTIEEGVVIKFDIGGYMLVHGSVIAHGGDNKIHFTSIRDDSVVGDTNGDGSNTTPAMGDWIQIALSSSGAFDVSNSEIKYGGRAWNQVTTIYPAVVNSGGLVSMADTILSENREGIYVSEGTTTITNSTISDNQSIGINYLQGVFNISTSSIMHNGWGVKTSVASPTLIMENLWWGDPSGPYHLTNPNGLGDQIVGNVDFTPWLGMPPGSAKTIDPVIIVPGMMGSAFKSGEWMIDPIFHVYDNLIETLEANGYVKGTNLFPWGYDWRESNIETAQLLKQKIDDVKTVCNCTQVDIVAHSMGGLVARAYAQSGEYGNDIDQLIFLGTPHKGAPNDYLMWEAGEFSPGPLTLFLKSHFLKETKRNGYDNLFDYLHGWPIISVEELLPIYDYLKDATTTNLLTYPTGYPENSFLVDLNQGLIAFLASDIDITNVVGNDGNNTISTIRVIDSNSLPLWEHGYPEGYNNSSGDKGLEVGIGDGTVPEYSSKFGTLNDLEITSSHIYLPTEAEEEIYAEIHGGNIGTTIKRSIPVRMLFAKIFSPADFVMTAPDGKKVGKDFATGQEVNEIEGAFYSGFAEDDEYVTIPDPLDGEYSVQLQGTGSGGNYSFETSYIEDDTLVTTEVVGITLPNQITDLKVNVDSENPQQIESEREVTLDVLINDIKGAYDLGWIRDRKVRDGLIKQAKLIIKFEKKRNGKYEKKVDRILIKLVEKELDVLLKKGKINRQAFDLLKLDLSWIINNN</sequence>
<comment type="caution">
    <text evidence="2">The sequence shown here is derived from an EMBL/GenBank/DDBJ whole genome shotgun (WGS) entry which is preliminary data.</text>
</comment>
<evidence type="ECO:0000313" key="2">
    <source>
        <dbReference type="EMBL" id="OHB04840.1"/>
    </source>
</evidence>
<organism evidence="2 3">
    <name type="scientific">Candidatus Zambryskibacteria bacterium RIFCSPLOWO2_01_FULL_43_17</name>
    <dbReference type="NCBI Taxonomy" id="1802760"/>
    <lineage>
        <taxon>Bacteria</taxon>
        <taxon>Candidatus Zambryskiibacteriota</taxon>
    </lineage>
</organism>
<dbReference type="SUPFAM" id="SSF53474">
    <property type="entry name" value="alpha/beta-Hydrolases"/>
    <property type="match status" value="1"/>
</dbReference>
<dbReference type="GO" id="GO:0008374">
    <property type="term" value="F:O-acyltransferase activity"/>
    <property type="evidence" value="ECO:0007669"/>
    <property type="project" value="InterPro"/>
</dbReference>
<protein>
    <recommendedName>
        <fullName evidence="4">Right handed beta helix domain-containing protein</fullName>
    </recommendedName>
</protein>
<dbReference type="InterPro" id="IPR029058">
    <property type="entry name" value="AB_hydrolase_fold"/>
</dbReference>
<dbReference type="SUPFAM" id="SSF51126">
    <property type="entry name" value="Pectin lyase-like"/>
    <property type="match status" value="1"/>
</dbReference>
<reference evidence="2 3" key="1">
    <citation type="journal article" date="2016" name="Nat. Commun.">
        <title>Thousands of microbial genomes shed light on interconnected biogeochemical processes in an aquifer system.</title>
        <authorList>
            <person name="Anantharaman K."/>
            <person name="Brown C.T."/>
            <person name="Hug L.A."/>
            <person name="Sharon I."/>
            <person name="Castelle C.J."/>
            <person name="Probst A.J."/>
            <person name="Thomas B.C."/>
            <person name="Singh A."/>
            <person name="Wilkins M.J."/>
            <person name="Karaoz U."/>
            <person name="Brodie E.L."/>
            <person name="Williams K.H."/>
            <person name="Hubbard S.S."/>
            <person name="Banfield J.F."/>
        </authorList>
    </citation>
    <scope>NUCLEOTIDE SEQUENCE [LARGE SCALE GENOMIC DNA]</scope>
</reference>
<evidence type="ECO:0000313" key="3">
    <source>
        <dbReference type="Proteomes" id="UP000179283"/>
    </source>
</evidence>
<proteinExistence type="predicted"/>
<dbReference type="Proteomes" id="UP000179283">
    <property type="component" value="Unassembled WGS sequence"/>
</dbReference>
<dbReference type="Gene3D" id="3.40.50.1820">
    <property type="entry name" value="alpha/beta hydrolase"/>
    <property type="match status" value="1"/>
</dbReference>
<accession>A0A1G2U760</accession>
<dbReference type="InterPro" id="IPR011050">
    <property type="entry name" value="Pectin_lyase_fold/virulence"/>
</dbReference>
<evidence type="ECO:0000256" key="1">
    <source>
        <dbReference type="SAM" id="SignalP"/>
    </source>
</evidence>
<dbReference type="InterPro" id="IPR003386">
    <property type="entry name" value="LACT/PDAT_acylTrfase"/>
</dbReference>
<feature type="signal peptide" evidence="1">
    <location>
        <begin position="1"/>
        <end position="21"/>
    </location>
</feature>